<dbReference type="AlphaFoldDB" id="A0A821SAR4"/>
<dbReference type="SUPFAM" id="SSF53474">
    <property type="entry name" value="alpha/beta-Hydrolases"/>
    <property type="match status" value="1"/>
</dbReference>
<dbReference type="Proteomes" id="UP000663880">
    <property type="component" value="Unassembled WGS sequence"/>
</dbReference>
<gene>
    <name evidence="6" type="ORF">PMACD_LOCUS7546</name>
</gene>
<name>A0A821SAR4_9NEOP</name>
<comment type="similarity">
    <text evidence="2 4">Belongs to the AB hydrolase superfamily. Lipase family.</text>
</comment>
<dbReference type="Pfam" id="PF00151">
    <property type="entry name" value="Lipase"/>
    <property type="match status" value="1"/>
</dbReference>
<proteinExistence type="inferred from homology"/>
<dbReference type="Gene3D" id="3.40.50.1820">
    <property type="entry name" value="alpha/beta hydrolase"/>
    <property type="match status" value="1"/>
</dbReference>
<dbReference type="InterPro" id="IPR000734">
    <property type="entry name" value="TAG_lipase"/>
</dbReference>
<dbReference type="PANTHER" id="PTHR11610">
    <property type="entry name" value="LIPASE"/>
    <property type="match status" value="1"/>
</dbReference>
<organism evidence="6 7">
    <name type="scientific">Pieris macdunnoughi</name>
    <dbReference type="NCBI Taxonomy" id="345717"/>
    <lineage>
        <taxon>Eukaryota</taxon>
        <taxon>Metazoa</taxon>
        <taxon>Ecdysozoa</taxon>
        <taxon>Arthropoda</taxon>
        <taxon>Hexapoda</taxon>
        <taxon>Insecta</taxon>
        <taxon>Pterygota</taxon>
        <taxon>Neoptera</taxon>
        <taxon>Endopterygota</taxon>
        <taxon>Lepidoptera</taxon>
        <taxon>Glossata</taxon>
        <taxon>Ditrysia</taxon>
        <taxon>Papilionoidea</taxon>
        <taxon>Pieridae</taxon>
        <taxon>Pierinae</taxon>
        <taxon>Pieris</taxon>
    </lineage>
</organism>
<dbReference type="GO" id="GO:0017171">
    <property type="term" value="F:serine hydrolase activity"/>
    <property type="evidence" value="ECO:0007669"/>
    <property type="project" value="TreeGrafter"/>
</dbReference>
<dbReference type="OrthoDB" id="199913at2759"/>
<evidence type="ECO:0000256" key="2">
    <source>
        <dbReference type="ARBA" id="ARBA00010701"/>
    </source>
</evidence>
<feature type="domain" description="Lipase" evidence="5">
    <location>
        <begin position="113"/>
        <end position="352"/>
    </location>
</feature>
<protein>
    <recommendedName>
        <fullName evidence="5">Lipase domain-containing protein</fullName>
    </recommendedName>
</protein>
<dbReference type="GO" id="GO:0016042">
    <property type="term" value="P:lipid catabolic process"/>
    <property type="evidence" value="ECO:0007669"/>
    <property type="project" value="TreeGrafter"/>
</dbReference>
<dbReference type="PANTHER" id="PTHR11610:SF169">
    <property type="entry name" value="GH15759P-RELATED"/>
    <property type="match status" value="1"/>
</dbReference>
<evidence type="ECO:0000313" key="7">
    <source>
        <dbReference type="Proteomes" id="UP000663880"/>
    </source>
</evidence>
<comment type="caution">
    <text evidence="6">The sequence shown here is derived from an EMBL/GenBank/DDBJ whole genome shotgun (WGS) entry which is preliminary data.</text>
</comment>
<dbReference type="GO" id="GO:0005615">
    <property type="term" value="C:extracellular space"/>
    <property type="evidence" value="ECO:0007669"/>
    <property type="project" value="TreeGrafter"/>
</dbReference>
<evidence type="ECO:0000256" key="4">
    <source>
        <dbReference type="RuleBase" id="RU004262"/>
    </source>
</evidence>
<reference evidence="6" key="1">
    <citation type="submission" date="2021-02" db="EMBL/GenBank/DDBJ databases">
        <authorList>
            <person name="Steward A R."/>
        </authorList>
    </citation>
    <scope>NUCLEOTIDE SEQUENCE</scope>
</reference>
<sequence length="358" mass="39784">MYWLDSYVYFEMSLQYFAVLQSYEILIMGCACAYLPPAKFSFSSIMESALPAIHPIVAAGSDKCESVKSILGVTYEQMQQKNLSFFNEKLNIDFITKNGNMKYNFKTNRLKRLLRTRNIIILIHGYLESSNGEMVNAIAPELLKHNIKLFALDASDVISFEYFRSSTYVRFMGEMLGRLLSDVINSGQNSTQIHLIGHSLGAHVAAVAGQQVYRDTGQKLNRITGLDPAGPCFSNVSLDSRLDALDADFVDVIHTNAGILGLNEPVGHKDFYPNDGMSQPGCILSTCDHSRAWELFAESINRPDSFPARKCGNWTLYQNGVCDGNEMSFMGYKSERGSPGIYFLSTSPSAPFGLGTLK</sequence>
<dbReference type="InterPro" id="IPR029058">
    <property type="entry name" value="AB_hydrolase_fold"/>
</dbReference>
<evidence type="ECO:0000259" key="5">
    <source>
        <dbReference type="Pfam" id="PF00151"/>
    </source>
</evidence>
<dbReference type="GO" id="GO:0016298">
    <property type="term" value="F:lipase activity"/>
    <property type="evidence" value="ECO:0007669"/>
    <property type="project" value="InterPro"/>
</dbReference>
<accession>A0A821SAR4</accession>
<evidence type="ECO:0000313" key="6">
    <source>
        <dbReference type="EMBL" id="CAF4856774.1"/>
    </source>
</evidence>
<keyword evidence="3" id="KW-0964">Secreted</keyword>
<evidence type="ECO:0000256" key="3">
    <source>
        <dbReference type="ARBA" id="ARBA00022525"/>
    </source>
</evidence>
<evidence type="ECO:0000256" key="1">
    <source>
        <dbReference type="ARBA" id="ARBA00004613"/>
    </source>
</evidence>
<comment type="subcellular location">
    <subcellularLocation>
        <location evidence="1">Secreted</location>
    </subcellularLocation>
</comment>
<dbReference type="CDD" id="cd00707">
    <property type="entry name" value="Pancreat_lipase_like"/>
    <property type="match status" value="1"/>
</dbReference>
<keyword evidence="7" id="KW-1185">Reference proteome</keyword>
<dbReference type="EMBL" id="CAJOBZ010000018">
    <property type="protein sequence ID" value="CAF4856774.1"/>
    <property type="molecule type" value="Genomic_DNA"/>
</dbReference>
<dbReference type="InterPro" id="IPR013818">
    <property type="entry name" value="Lipase"/>
</dbReference>
<dbReference type="InterPro" id="IPR033906">
    <property type="entry name" value="Lipase_N"/>
</dbReference>